<dbReference type="KEGG" id="rru:Rru_A2934"/>
<dbReference type="PATRIC" id="fig|269796.9.peg.3042"/>
<feature type="domain" description="EAL" evidence="1">
    <location>
        <begin position="1"/>
        <end position="249"/>
    </location>
</feature>
<evidence type="ECO:0000313" key="2">
    <source>
        <dbReference type="EMBL" id="ABC23731.1"/>
    </source>
</evidence>
<gene>
    <name evidence="2" type="ordered locus">Rru_A2934</name>
</gene>
<dbReference type="HOGENOM" id="CLU_000445_70_50_5"/>
<dbReference type="EnsemblBacteria" id="ABC23731">
    <property type="protein sequence ID" value="ABC23731"/>
    <property type="gene ID" value="Rru_A2934"/>
</dbReference>
<evidence type="ECO:0000259" key="1">
    <source>
        <dbReference type="PROSITE" id="PS50883"/>
    </source>
</evidence>
<sequence>MPETPACGGECKRSLGFEFTMAFQPVVDLPTRRIYAYEALVRGVDGEGAQAVLARVTPETLYAFDQACRTKAIELAVAQAMTARLNINFLPNAVYHAETCLRLTLDTARRLGFPMDRITFEFTENERVMDRDHLRAIVATYHRFGFQTALDDFGTGYAGLGLLADFQPDCLKIDRLLVEGIGEDRVRQAIVGGLVGICERLAIDVVAEGVETLGELRALVAMGITRFQGYLFARPKLGRLITEAEIVFPDLG</sequence>
<proteinExistence type="predicted"/>
<dbReference type="SMART" id="SM00052">
    <property type="entry name" value="EAL"/>
    <property type="match status" value="1"/>
</dbReference>
<dbReference type="PROSITE" id="PS50883">
    <property type="entry name" value="EAL"/>
    <property type="match status" value="1"/>
</dbReference>
<dbReference type="SUPFAM" id="SSF141868">
    <property type="entry name" value="EAL domain-like"/>
    <property type="match status" value="1"/>
</dbReference>
<name>Q2RQ64_RHORT</name>
<dbReference type="CDD" id="cd01948">
    <property type="entry name" value="EAL"/>
    <property type="match status" value="1"/>
</dbReference>
<dbReference type="Gene3D" id="3.20.20.450">
    <property type="entry name" value="EAL domain"/>
    <property type="match status" value="1"/>
</dbReference>
<dbReference type="Pfam" id="PF00563">
    <property type="entry name" value="EAL"/>
    <property type="match status" value="1"/>
</dbReference>
<dbReference type="InterPro" id="IPR001633">
    <property type="entry name" value="EAL_dom"/>
</dbReference>
<dbReference type="InterPro" id="IPR050706">
    <property type="entry name" value="Cyclic-di-GMP_PDE-like"/>
</dbReference>
<dbReference type="STRING" id="269796.Rru_A2934"/>
<dbReference type="EMBL" id="CP000230">
    <property type="protein sequence ID" value="ABC23731.1"/>
    <property type="molecule type" value="Genomic_DNA"/>
</dbReference>
<dbReference type="InterPro" id="IPR035919">
    <property type="entry name" value="EAL_sf"/>
</dbReference>
<keyword evidence="3" id="KW-1185">Reference proteome</keyword>
<protein>
    <submittedName>
        <fullName evidence="2">Diguanylate phosphodiesterase (EAL domain)</fullName>
    </submittedName>
</protein>
<dbReference type="PANTHER" id="PTHR33121:SF15">
    <property type="entry name" value="BLUE LIGHT- AND TEMPERATURE-REGULATED ANTIREPRESSOR BLUF"/>
    <property type="match status" value="1"/>
</dbReference>
<evidence type="ECO:0000313" key="3">
    <source>
        <dbReference type="Proteomes" id="UP000001929"/>
    </source>
</evidence>
<dbReference type="PANTHER" id="PTHR33121">
    <property type="entry name" value="CYCLIC DI-GMP PHOSPHODIESTERASE PDEF"/>
    <property type="match status" value="1"/>
</dbReference>
<dbReference type="GO" id="GO:0071111">
    <property type="term" value="F:cyclic-guanylate-specific phosphodiesterase activity"/>
    <property type="evidence" value="ECO:0007669"/>
    <property type="project" value="InterPro"/>
</dbReference>
<reference evidence="2 3" key="1">
    <citation type="journal article" date="2011" name="Stand. Genomic Sci.">
        <title>Complete genome sequence of Rhodospirillum rubrum type strain (S1).</title>
        <authorList>
            <person name="Munk A.C."/>
            <person name="Copeland A."/>
            <person name="Lucas S."/>
            <person name="Lapidus A."/>
            <person name="Del Rio T.G."/>
            <person name="Barry K."/>
            <person name="Detter J.C."/>
            <person name="Hammon N."/>
            <person name="Israni S."/>
            <person name="Pitluck S."/>
            <person name="Brettin T."/>
            <person name="Bruce D."/>
            <person name="Han C."/>
            <person name="Tapia R."/>
            <person name="Gilna P."/>
            <person name="Schmutz J."/>
            <person name="Larimer F."/>
            <person name="Land M."/>
            <person name="Kyrpides N.C."/>
            <person name="Mavromatis K."/>
            <person name="Richardson P."/>
            <person name="Rohde M."/>
            <person name="Goker M."/>
            <person name="Klenk H.P."/>
            <person name="Zhang Y."/>
            <person name="Roberts G.P."/>
            <person name="Reslewic S."/>
            <person name="Schwartz D.C."/>
        </authorList>
    </citation>
    <scope>NUCLEOTIDE SEQUENCE [LARGE SCALE GENOMIC DNA]</scope>
    <source>
        <strain evidence="3">ATCC 11170 / ATH 1.1.1 / DSM 467 / LMG 4362 / NCIMB 8255 / S1</strain>
    </source>
</reference>
<dbReference type="eggNOG" id="COG2200">
    <property type="taxonomic scope" value="Bacteria"/>
</dbReference>
<accession>Q2RQ64</accession>
<dbReference type="RefSeq" id="WP_011390684.1">
    <property type="nucleotide sequence ID" value="NC_007643.1"/>
</dbReference>
<dbReference type="AlphaFoldDB" id="Q2RQ64"/>
<dbReference type="PhylomeDB" id="Q2RQ64"/>
<organism evidence="2 3">
    <name type="scientific">Rhodospirillum rubrum (strain ATCC 11170 / ATH 1.1.1 / DSM 467 / LMG 4362 / NCIMB 8255 / S1)</name>
    <dbReference type="NCBI Taxonomy" id="269796"/>
    <lineage>
        <taxon>Bacteria</taxon>
        <taxon>Pseudomonadati</taxon>
        <taxon>Pseudomonadota</taxon>
        <taxon>Alphaproteobacteria</taxon>
        <taxon>Rhodospirillales</taxon>
        <taxon>Rhodospirillaceae</taxon>
        <taxon>Rhodospirillum</taxon>
    </lineage>
</organism>
<dbReference type="Proteomes" id="UP000001929">
    <property type="component" value="Chromosome"/>
</dbReference>